<dbReference type="PANTHER" id="PTHR45935:SF29">
    <property type="entry name" value="SCAN BOX DOMAIN-CONTAINING PROTEIN"/>
    <property type="match status" value="1"/>
</dbReference>
<keyword evidence="5" id="KW-0675">Receptor</keyword>
<dbReference type="PANTHER" id="PTHR45935">
    <property type="entry name" value="PROTEIN ZBED8-RELATED"/>
    <property type="match status" value="1"/>
</dbReference>
<dbReference type="InterPro" id="IPR050916">
    <property type="entry name" value="SCAN-C2H2_zinc_finger"/>
</dbReference>
<feature type="non-terminal residue" evidence="5">
    <location>
        <position position="210"/>
    </location>
</feature>
<reference evidence="5" key="1">
    <citation type="submission" date="2025-08" db="UniProtKB">
        <authorList>
            <consortium name="RefSeq"/>
        </authorList>
    </citation>
    <scope>IDENTIFICATION</scope>
</reference>
<dbReference type="PROSITE" id="PS50804">
    <property type="entry name" value="SCAN_BOX"/>
    <property type="match status" value="1"/>
</dbReference>
<dbReference type="SUPFAM" id="SSF47353">
    <property type="entry name" value="Retrovirus capsid dimerization domain-like"/>
    <property type="match status" value="1"/>
</dbReference>
<gene>
    <name evidence="5" type="primary">LOC103583627</name>
</gene>
<protein>
    <submittedName>
        <fullName evidence="5">Neurotrophin receptor-interacting factor homolog</fullName>
    </submittedName>
</protein>
<dbReference type="InterPro" id="IPR038269">
    <property type="entry name" value="SCAN_sf"/>
</dbReference>
<name>A0ABM0Q423_GALVR</name>
<evidence type="ECO:0000313" key="5">
    <source>
        <dbReference type="RefSeq" id="XP_008563114.1"/>
    </source>
</evidence>
<comment type="subcellular location">
    <subcellularLocation>
        <location evidence="2">Nucleus</location>
    </subcellularLocation>
</comment>
<keyword evidence="1 2" id="KW-0539">Nucleus</keyword>
<dbReference type="GeneID" id="103583627"/>
<feature type="domain" description="SCAN box" evidence="3">
    <location>
        <begin position="125"/>
        <end position="203"/>
    </location>
</feature>
<proteinExistence type="predicted"/>
<dbReference type="Pfam" id="PF02023">
    <property type="entry name" value="SCAN"/>
    <property type="match status" value="1"/>
</dbReference>
<organism evidence="4 5">
    <name type="scientific">Galeopterus variegatus</name>
    <name type="common">Malayan flying lemur</name>
    <name type="synonym">Cynocephalus variegatus</name>
    <dbReference type="NCBI Taxonomy" id="482537"/>
    <lineage>
        <taxon>Eukaryota</taxon>
        <taxon>Metazoa</taxon>
        <taxon>Chordata</taxon>
        <taxon>Craniata</taxon>
        <taxon>Vertebrata</taxon>
        <taxon>Euteleostomi</taxon>
        <taxon>Mammalia</taxon>
        <taxon>Eutheria</taxon>
        <taxon>Euarchontoglires</taxon>
        <taxon>Dermoptera</taxon>
        <taxon>Cynocephalidae</taxon>
        <taxon>Galeopterus</taxon>
    </lineage>
</organism>
<dbReference type="SMART" id="SM00431">
    <property type="entry name" value="SCAN"/>
    <property type="match status" value="1"/>
</dbReference>
<keyword evidence="4" id="KW-1185">Reference proteome</keyword>
<dbReference type="Proteomes" id="UP000694923">
    <property type="component" value="Unplaced"/>
</dbReference>
<sequence>MRVPYLDQAGEKQHFKAVLEFSSADVLLWILCQDPEPPFPDILVLGSYGECLGTQLEPQLDPLPAENPLMKIKVVEVLTLNQEVAGPRNAQIEALYAEGGGVSPDILGEPTQQLDKYTVDPEAAHQRFRQFRYEETMSPQEALAQLRELCHQWLQPEAHSKGQILELLVLEQFLSGLPGKLRTWVESQHPEDCQKAVALVEDVTWISEEE</sequence>
<dbReference type="Gene3D" id="1.10.4020.10">
    <property type="entry name" value="DNA breaking-rejoining enzymes"/>
    <property type="match status" value="1"/>
</dbReference>
<evidence type="ECO:0000313" key="4">
    <source>
        <dbReference type="Proteomes" id="UP000694923"/>
    </source>
</evidence>
<evidence type="ECO:0000259" key="3">
    <source>
        <dbReference type="PROSITE" id="PS50804"/>
    </source>
</evidence>
<dbReference type="CDD" id="cd07936">
    <property type="entry name" value="SCAN"/>
    <property type="match status" value="1"/>
</dbReference>
<evidence type="ECO:0000256" key="1">
    <source>
        <dbReference type="ARBA" id="ARBA00023242"/>
    </source>
</evidence>
<dbReference type="InterPro" id="IPR003309">
    <property type="entry name" value="SCAN_dom"/>
</dbReference>
<accession>A0ABM0Q423</accession>
<evidence type="ECO:0000256" key="2">
    <source>
        <dbReference type="PROSITE-ProRule" id="PRU00187"/>
    </source>
</evidence>
<dbReference type="RefSeq" id="XP_008563114.1">
    <property type="nucleotide sequence ID" value="XM_008564892.1"/>
</dbReference>